<evidence type="ECO:0000259" key="2">
    <source>
        <dbReference type="Pfam" id="PF06452"/>
    </source>
</evidence>
<feature type="domain" description="DUF5916" evidence="3">
    <location>
        <begin position="304"/>
        <end position="906"/>
    </location>
</feature>
<dbReference type="RefSeq" id="WP_084252320.1">
    <property type="nucleotide sequence ID" value="NZ_BDCR01000003.1"/>
</dbReference>
<dbReference type="SUPFAM" id="SSF49344">
    <property type="entry name" value="CBD9-like"/>
    <property type="match status" value="1"/>
</dbReference>
<dbReference type="STRING" id="681398.PJIAN_3269"/>
<keyword evidence="1" id="KW-1133">Transmembrane helix</keyword>
<dbReference type="CDD" id="cd09618">
    <property type="entry name" value="CBM9_like_2"/>
    <property type="match status" value="1"/>
</dbReference>
<comment type="caution">
    <text evidence="4">The sequence shown here is derived from an EMBL/GenBank/DDBJ whole genome shotgun (WGS) entry which is preliminary data.</text>
</comment>
<evidence type="ECO:0000313" key="5">
    <source>
        <dbReference type="Proteomes" id="UP000076586"/>
    </source>
</evidence>
<dbReference type="Proteomes" id="UP000076586">
    <property type="component" value="Unassembled WGS sequence"/>
</dbReference>
<keyword evidence="5" id="KW-1185">Reference proteome</keyword>
<dbReference type="AlphaFoldDB" id="A0A161LEW7"/>
<feature type="domain" description="Carbohydrate-binding" evidence="2">
    <location>
        <begin position="84"/>
        <end position="235"/>
    </location>
</feature>
<organism evidence="4 5">
    <name type="scientific">Paludibacter jiangxiensis</name>
    <dbReference type="NCBI Taxonomy" id="681398"/>
    <lineage>
        <taxon>Bacteria</taxon>
        <taxon>Pseudomonadati</taxon>
        <taxon>Bacteroidota</taxon>
        <taxon>Bacteroidia</taxon>
        <taxon>Bacteroidales</taxon>
        <taxon>Paludibacteraceae</taxon>
        <taxon>Paludibacter</taxon>
    </lineage>
</organism>
<keyword evidence="1" id="KW-0472">Membrane</keyword>
<dbReference type="GO" id="GO:0016052">
    <property type="term" value="P:carbohydrate catabolic process"/>
    <property type="evidence" value="ECO:0007669"/>
    <property type="project" value="InterPro"/>
</dbReference>
<name>A0A161LEW7_9BACT</name>
<evidence type="ECO:0000259" key="3">
    <source>
        <dbReference type="Pfam" id="PF19313"/>
    </source>
</evidence>
<dbReference type="Gene3D" id="2.60.40.1190">
    <property type="match status" value="1"/>
</dbReference>
<feature type="transmembrane region" description="Helical" evidence="1">
    <location>
        <begin position="31"/>
        <end position="48"/>
    </location>
</feature>
<sequence length="909" mass="103342">MTFVCKVNKELRADRANYSPVFCNTLKRDRILWLLLFVFVISLPQIAARNKQTRSWQAKDSVSKPVAKPLREYTTHYIAHKPKIDGHLNDSCWQAGEWAGDFVQWIPKEGAKASQATYLKILYDDKNIYVGIRAVDNEPRKIQRRAARRDVFSGDVAGISLDSYHDRRTGFEFDVTAAGQKLDGINTNPWNTDLTWNAVWYAKTAQEDSAWTAEMAIPFSQLRYSRSKDQVWGLHCWRWISRFKEESDWEPQTSTGPGILYAYGLLKGLNNLPKSKRFEMIASGLGKINTFKKDPLNPFANKGYTFGRNIGLDAKIGLTSNFTVDMTINPDFGQVEADPSEINLTAFETFFTEKRPFFLEGKNIFAFDVDDVNLFYSRRIGHAPSYSPDLADNEYLKETDNATIIDAVKISGKTEKGLTLGILQSTTSKENEQLSTATGQKSITVEPLTNYFLARVQQDFKQGNTVLGGIVTSTNRFIRNAQLDFLNKNAYTGGIDLLHQWKDKEFYLDGKMIGSYITGSKQAMQEMQQSSARYLQRPDISYAHYDSTRNSLSGWGGDVKIGKGSKGLWRYYTELSFRSPGLELNDMGYMQTADVIRQNNYLAYFVNKPVSIFRTYTCVAFLNNNWNYGLQYLSSSFTGAGYAEFLNKWSINNSLTYTTEALDTRILRGGPAMYVPGNWQENFYIKTDDSKAAYCSLNYIRNFPNKQGKGSQYSTTFTIQPISALKFSLNLNYALNDNVLQYVGCASDGGCDKPIMASINQKTLGATFRADCNLTPELSLQYYGSPYSSVGKYSAFKHITDPCNKSFEKRFTLLDTSNYSDDAYQIDENGDGKTDYSVSNPDFNYYQFRSNFVLRWEYRAGSQLYFVWSNEITNYQNPGHEPVTAIFRGLSKGTVNNVFLVKLSYWFSL</sequence>
<dbReference type="EMBL" id="BDCR01000003">
    <property type="protein sequence ID" value="GAT62957.1"/>
    <property type="molecule type" value="Genomic_DNA"/>
</dbReference>
<proteinExistence type="predicted"/>
<reference evidence="5" key="1">
    <citation type="submission" date="2016-04" db="EMBL/GenBank/DDBJ databases">
        <title>Draft genome sequence of Paludibacter jiangxiensis strain NM7.</title>
        <authorList>
            <person name="Qiu Y."/>
            <person name="Matsuura N."/>
            <person name="Ohashi A."/>
            <person name="Tourlousse M.D."/>
            <person name="Sekiguchi Y."/>
        </authorList>
    </citation>
    <scope>NUCLEOTIDE SEQUENCE [LARGE SCALE GENOMIC DNA]</scope>
    <source>
        <strain evidence="5">NM7</strain>
    </source>
</reference>
<keyword evidence="1" id="KW-0812">Transmembrane</keyword>
<dbReference type="Pfam" id="PF19313">
    <property type="entry name" value="DUF5916"/>
    <property type="match status" value="1"/>
</dbReference>
<evidence type="ECO:0000313" key="4">
    <source>
        <dbReference type="EMBL" id="GAT62957.1"/>
    </source>
</evidence>
<evidence type="ECO:0000256" key="1">
    <source>
        <dbReference type="SAM" id="Phobius"/>
    </source>
</evidence>
<accession>A0A161LEW7</accession>
<dbReference type="InterPro" id="IPR010502">
    <property type="entry name" value="Carb-bd_dom_fam9"/>
</dbReference>
<dbReference type="InterPro" id="IPR045670">
    <property type="entry name" value="DUF5916"/>
</dbReference>
<dbReference type="Pfam" id="PF06452">
    <property type="entry name" value="CBM9_1"/>
    <property type="match status" value="1"/>
</dbReference>
<gene>
    <name evidence="4" type="ORF">PJIAN_3269</name>
</gene>
<protein>
    <submittedName>
        <fullName evidence="4">Carbohydrate family 9 binding domain containing protein</fullName>
    </submittedName>
</protein>
<reference evidence="5" key="2">
    <citation type="journal article" date="2017" name="Genome Announc.">
        <title>Draft genome sequence of Paludibacter jiangxiensis NM7(T), a propionate-producing fermentative bacterium.</title>
        <authorList>
            <person name="Qiu Y.-L."/>
            <person name="Tourlousse D.M."/>
            <person name="Matsuura N."/>
            <person name="Ohashi A."/>
            <person name="Sekiguchi Y."/>
        </authorList>
    </citation>
    <scope>NUCLEOTIDE SEQUENCE [LARGE SCALE GENOMIC DNA]</scope>
    <source>
        <strain evidence="5">NM7</strain>
    </source>
</reference>
<dbReference type="GO" id="GO:0030246">
    <property type="term" value="F:carbohydrate binding"/>
    <property type="evidence" value="ECO:0007669"/>
    <property type="project" value="InterPro"/>
</dbReference>
<dbReference type="OrthoDB" id="9786766at2"/>
<dbReference type="GO" id="GO:0004553">
    <property type="term" value="F:hydrolase activity, hydrolyzing O-glycosyl compounds"/>
    <property type="evidence" value="ECO:0007669"/>
    <property type="project" value="InterPro"/>
</dbReference>